<dbReference type="EMBL" id="WJIF01000004">
    <property type="protein sequence ID" value="MRG60046.1"/>
    <property type="molecule type" value="Genomic_DNA"/>
</dbReference>
<dbReference type="GO" id="GO:0003677">
    <property type="term" value="F:DNA binding"/>
    <property type="evidence" value="ECO:0007669"/>
    <property type="project" value="UniProtKB-KW"/>
</dbReference>
<evidence type="ECO:0000256" key="4">
    <source>
        <dbReference type="SAM" id="MobiDB-lite"/>
    </source>
</evidence>
<feature type="compositionally biased region" description="Low complexity" evidence="4">
    <location>
        <begin position="8"/>
        <end position="32"/>
    </location>
</feature>
<dbReference type="RefSeq" id="WP_153684502.1">
    <property type="nucleotide sequence ID" value="NZ_WJIF01000004.1"/>
</dbReference>
<keyword evidence="3" id="KW-0804">Transcription</keyword>
<reference evidence="7 8" key="1">
    <citation type="submission" date="2019-10" db="EMBL/GenBank/DDBJ databases">
        <authorList>
            <person name="Nie G."/>
            <person name="Ming H."/>
            <person name="Yi B."/>
        </authorList>
    </citation>
    <scope>NUCLEOTIDE SEQUENCE [LARGE SCALE GENOMIC DNA]</scope>
    <source>
        <strain evidence="7 8">CFH 90414</strain>
    </source>
</reference>
<dbReference type="Gene3D" id="1.10.10.60">
    <property type="entry name" value="Homeodomain-like"/>
    <property type="match status" value="1"/>
</dbReference>
<organism evidence="7 8">
    <name type="scientific">Agromyces agglutinans</name>
    <dbReference type="NCBI Taxonomy" id="2662258"/>
    <lineage>
        <taxon>Bacteria</taxon>
        <taxon>Bacillati</taxon>
        <taxon>Actinomycetota</taxon>
        <taxon>Actinomycetes</taxon>
        <taxon>Micrococcales</taxon>
        <taxon>Microbacteriaceae</taxon>
        <taxon>Agromyces</taxon>
    </lineage>
</organism>
<evidence type="ECO:0000313" key="7">
    <source>
        <dbReference type="EMBL" id="MRG60046.1"/>
    </source>
</evidence>
<dbReference type="SUPFAM" id="SSF46689">
    <property type="entry name" value="Homeodomain-like"/>
    <property type="match status" value="1"/>
</dbReference>
<comment type="caution">
    <text evidence="7">The sequence shown here is derived from an EMBL/GenBank/DDBJ whole genome shotgun (WGS) entry which is preliminary data.</text>
</comment>
<dbReference type="Pfam" id="PF00440">
    <property type="entry name" value="TetR_N"/>
    <property type="match status" value="1"/>
</dbReference>
<evidence type="ECO:0000313" key="8">
    <source>
        <dbReference type="Proteomes" id="UP000431080"/>
    </source>
</evidence>
<name>A0A6I2FC57_9MICO</name>
<keyword evidence="2" id="KW-0238">DNA-binding</keyword>
<dbReference type="InterPro" id="IPR001647">
    <property type="entry name" value="HTH_TetR"/>
</dbReference>
<dbReference type="InterPro" id="IPR009057">
    <property type="entry name" value="Homeodomain-like_sf"/>
</dbReference>
<dbReference type="Proteomes" id="UP000431080">
    <property type="component" value="Unassembled WGS sequence"/>
</dbReference>
<dbReference type="InterPro" id="IPR036271">
    <property type="entry name" value="Tet_transcr_reg_TetR-rel_C_sf"/>
</dbReference>
<evidence type="ECO:0000256" key="1">
    <source>
        <dbReference type="ARBA" id="ARBA00023015"/>
    </source>
</evidence>
<proteinExistence type="predicted"/>
<feature type="region of interest" description="Disordered" evidence="4">
    <location>
        <begin position="1"/>
        <end position="41"/>
    </location>
</feature>
<dbReference type="AlphaFoldDB" id="A0A6I2FC57"/>
<gene>
    <name evidence="7" type="ORF">GE115_09210</name>
</gene>
<dbReference type="SUPFAM" id="SSF48498">
    <property type="entry name" value="Tetracyclin repressor-like, C-terminal domain"/>
    <property type="match status" value="1"/>
</dbReference>
<dbReference type="Gene3D" id="1.10.357.10">
    <property type="entry name" value="Tetracycline Repressor, domain 2"/>
    <property type="match status" value="1"/>
</dbReference>
<protein>
    <submittedName>
        <fullName evidence="7">TetR family transcriptional regulator</fullName>
    </submittedName>
</protein>
<sequence length="224" mass="24217">MSVPTRVASRARAADASAPDGAPDEAGVAVRRGPGRPRDDELDGVILTAALELIDADEPVTVARVVARSGVSRATLYRRWPSLTTLVAAALDVGREDPAPVVIGADLRDRVVASLLGAPDGAQASGFPEQRFRQRIRLAMADRELQQAYWRSHVSRRRASLETALAEGIRLGLLRTDLDVAACFDLLAGVFYYQVVVRGARFDDPATRARCQSAIEVAWRGMEV</sequence>
<dbReference type="InterPro" id="IPR011075">
    <property type="entry name" value="TetR_C"/>
</dbReference>
<keyword evidence="1" id="KW-0805">Transcription regulation</keyword>
<evidence type="ECO:0000259" key="6">
    <source>
        <dbReference type="Pfam" id="PF16859"/>
    </source>
</evidence>
<keyword evidence="8" id="KW-1185">Reference proteome</keyword>
<feature type="domain" description="HTH tetR-type" evidence="5">
    <location>
        <begin position="46"/>
        <end position="89"/>
    </location>
</feature>
<feature type="domain" description="Tetracyclin repressor-like C-terminal" evidence="6">
    <location>
        <begin position="132"/>
        <end position="207"/>
    </location>
</feature>
<evidence type="ECO:0000256" key="3">
    <source>
        <dbReference type="ARBA" id="ARBA00023163"/>
    </source>
</evidence>
<dbReference type="Pfam" id="PF16859">
    <property type="entry name" value="TetR_C_11"/>
    <property type="match status" value="1"/>
</dbReference>
<evidence type="ECO:0000256" key="2">
    <source>
        <dbReference type="ARBA" id="ARBA00023125"/>
    </source>
</evidence>
<accession>A0A6I2FC57</accession>
<evidence type="ECO:0000259" key="5">
    <source>
        <dbReference type="Pfam" id="PF00440"/>
    </source>
</evidence>